<feature type="transmembrane region" description="Helical" evidence="1">
    <location>
        <begin position="477"/>
        <end position="497"/>
    </location>
</feature>
<accession>A0A6J4RKB2</accession>
<evidence type="ECO:0000259" key="2">
    <source>
        <dbReference type="Pfam" id="PF02517"/>
    </source>
</evidence>
<organism evidence="3">
    <name type="scientific">uncultured Solirubrobacteraceae bacterium</name>
    <dbReference type="NCBI Taxonomy" id="1162706"/>
    <lineage>
        <taxon>Bacteria</taxon>
        <taxon>Bacillati</taxon>
        <taxon>Actinomycetota</taxon>
        <taxon>Thermoleophilia</taxon>
        <taxon>Solirubrobacterales</taxon>
        <taxon>Solirubrobacteraceae</taxon>
        <taxon>environmental samples</taxon>
    </lineage>
</organism>
<gene>
    <name evidence="3" type="ORF">AVDCRST_MAG85-319</name>
</gene>
<dbReference type="InterPro" id="IPR003675">
    <property type="entry name" value="Rce1/LyrA-like_dom"/>
</dbReference>
<dbReference type="GO" id="GO:0004175">
    <property type="term" value="F:endopeptidase activity"/>
    <property type="evidence" value="ECO:0007669"/>
    <property type="project" value="UniProtKB-ARBA"/>
</dbReference>
<feature type="transmembrane region" description="Helical" evidence="1">
    <location>
        <begin position="327"/>
        <end position="349"/>
    </location>
</feature>
<dbReference type="PANTHER" id="PTHR46649">
    <property type="match status" value="1"/>
</dbReference>
<dbReference type="AlphaFoldDB" id="A0A6J4RKB2"/>
<feature type="transmembrane region" description="Helical" evidence="1">
    <location>
        <begin position="369"/>
        <end position="391"/>
    </location>
</feature>
<keyword evidence="1" id="KW-0472">Membrane</keyword>
<dbReference type="PANTHER" id="PTHR46649:SF4">
    <property type="entry name" value="HALOACID DEHALOGENASE-LIKE HYDROLASE (HAD) SUPERFAMILY PROTEIN"/>
    <property type="match status" value="1"/>
</dbReference>
<dbReference type="SFLD" id="SFLDG01129">
    <property type="entry name" value="C1.5:_HAD__Beta-PGM__Phosphata"/>
    <property type="match status" value="1"/>
</dbReference>
<feature type="domain" description="CAAX prenyl protease 2/Lysostaphin resistance protein A-like" evidence="2">
    <location>
        <begin position="374"/>
        <end position="461"/>
    </location>
</feature>
<feature type="transmembrane region" description="Helical" evidence="1">
    <location>
        <begin position="249"/>
        <end position="275"/>
    </location>
</feature>
<dbReference type="NCBIfam" id="TIGR01549">
    <property type="entry name" value="HAD-SF-IA-v1"/>
    <property type="match status" value="1"/>
</dbReference>
<reference evidence="3" key="1">
    <citation type="submission" date="2020-02" db="EMBL/GenBank/DDBJ databases">
        <authorList>
            <person name="Meier V. D."/>
        </authorList>
    </citation>
    <scope>NUCLEOTIDE SEQUENCE</scope>
    <source>
        <strain evidence="3">AVDCRST_MAG85</strain>
    </source>
</reference>
<name>A0A6J4RKB2_9ACTN</name>
<feature type="transmembrane region" description="Helical" evidence="1">
    <location>
        <begin position="433"/>
        <end position="456"/>
    </location>
</feature>
<evidence type="ECO:0000313" key="3">
    <source>
        <dbReference type="EMBL" id="CAA9476015.1"/>
    </source>
</evidence>
<dbReference type="InterPro" id="IPR036412">
    <property type="entry name" value="HAD-like_sf"/>
</dbReference>
<keyword evidence="1" id="KW-1133">Transmembrane helix</keyword>
<proteinExistence type="predicted"/>
<dbReference type="InterPro" id="IPR044924">
    <property type="entry name" value="HAD-SF_hydro_IA_REG-2-like_cap"/>
</dbReference>
<sequence>MVLLDALGTLVELPPPAPALVEELAARGVAVTEEEASRAIGAEIAYYRAHLDEASDATGLEALRGRCTEVLRDALPPHARGIVDLQEALLGALRFRAYPEAAAALAELRSRGATLVVVSNWDVSLHEVLDRTGLAPFVDAVLTSAEHGAAKPDPSIFAAAVERVGAGPQDAVHVGDSPEADVAGARAAGIEPVLIVRDGTPAPTDGTRTITTLSSLVGTLSLSPTWDIQPERPAPPPPRTEDNWLPWSALVALVAAMFLGFLGQALVLLGAAAFGLDYKASDPPPGLTLPAGVLLQAAFIAAAIGFGRLAGPVTPASYGLRRPPKGIWRAIGLIVAVFFGYIVLAGIYTQLVDLEGAEDQLEGLGIEKQAVAIAFGALVVCVAAPIGEELFFRGFMYRALRNWRGVIPAALLTGTIFGLIHGLSAEALALPPLAVLGVAFCLLYQWTGSLYVCMALHAINKSIAYGAAVDWDWQIPLLLLGSLATIAAIVMPIAAHWRARAASTAGNSNTIAPLTS</sequence>
<dbReference type="Pfam" id="PF02517">
    <property type="entry name" value="Rce1-like"/>
    <property type="match status" value="1"/>
</dbReference>
<dbReference type="InterPro" id="IPR023214">
    <property type="entry name" value="HAD_sf"/>
</dbReference>
<evidence type="ECO:0000256" key="1">
    <source>
        <dbReference type="SAM" id="Phobius"/>
    </source>
</evidence>
<protein>
    <recommendedName>
        <fullName evidence="2">CAAX prenyl protease 2/Lysostaphin resistance protein A-like domain-containing protein</fullName>
    </recommendedName>
</protein>
<feature type="transmembrane region" description="Helical" evidence="1">
    <location>
        <begin position="403"/>
        <end position="421"/>
    </location>
</feature>
<dbReference type="EMBL" id="CADCVT010000037">
    <property type="protein sequence ID" value="CAA9476015.1"/>
    <property type="molecule type" value="Genomic_DNA"/>
</dbReference>
<dbReference type="Pfam" id="PF00702">
    <property type="entry name" value="Hydrolase"/>
    <property type="match status" value="1"/>
</dbReference>
<dbReference type="GO" id="GO:0080120">
    <property type="term" value="P:CAAX-box protein maturation"/>
    <property type="evidence" value="ECO:0007669"/>
    <property type="project" value="UniProtKB-ARBA"/>
</dbReference>
<dbReference type="SUPFAM" id="SSF56784">
    <property type="entry name" value="HAD-like"/>
    <property type="match status" value="1"/>
</dbReference>
<dbReference type="InterPro" id="IPR006439">
    <property type="entry name" value="HAD-SF_hydro_IA"/>
</dbReference>
<dbReference type="Gene3D" id="3.40.50.1000">
    <property type="entry name" value="HAD superfamily/HAD-like"/>
    <property type="match status" value="1"/>
</dbReference>
<feature type="transmembrane region" description="Helical" evidence="1">
    <location>
        <begin position="287"/>
        <end position="306"/>
    </location>
</feature>
<dbReference type="SFLD" id="SFLDS00003">
    <property type="entry name" value="Haloacid_Dehalogenase"/>
    <property type="match status" value="1"/>
</dbReference>
<keyword evidence="1" id="KW-0812">Transmembrane</keyword>
<dbReference type="Gene3D" id="1.10.150.720">
    <property type="entry name" value="Haloacid dehalogenase-like hydrolase"/>
    <property type="match status" value="1"/>
</dbReference>